<name>A0A9D9J0Y7_9BACT</name>
<dbReference type="Pfam" id="PF10988">
    <property type="entry name" value="DUF2807"/>
    <property type="match status" value="1"/>
</dbReference>
<dbReference type="EMBL" id="JADILY010000080">
    <property type="protein sequence ID" value="MBO8481630.1"/>
    <property type="molecule type" value="Genomic_DNA"/>
</dbReference>
<gene>
    <name evidence="2" type="ORF">IAC87_03685</name>
</gene>
<reference evidence="2" key="1">
    <citation type="submission" date="2020-10" db="EMBL/GenBank/DDBJ databases">
        <authorList>
            <person name="Gilroy R."/>
        </authorList>
    </citation>
    <scope>NUCLEOTIDE SEQUENCE</scope>
    <source>
        <strain evidence="2">B3-2255</strain>
    </source>
</reference>
<comment type="caution">
    <text evidence="2">The sequence shown here is derived from an EMBL/GenBank/DDBJ whole genome shotgun (WGS) entry which is preliminary data.</text>
</comment>
<proteinExistence type="predicted"/>
<evidence type="ECO:0000313" key="2">
    <source>
        <dbReference type="EMBL" id="MBO8481630.1"/>
    </source>
</evidence>
<dbReference type="InterPro" id="IPR021255">
    <property type="entry name" value="DUF2807"/>
</dbReference>
<dbReference type="Gene3D" id="2.160.20.120">
    <property type="match status" value="1"/>
</dbReference>
<sequence>MIRNRITIILLVLSPLFFSLTSCFNMSFSLNGDRLVTVEPADSTYVRASDSSATRVLEIGDFESMDVSHAFEIVFSPQVAEGTAELTAPVNLFDCIGSEVDDDGCLNVEYIRNVRLGSGIANPVLRLSSAEKFSSIDMTGATKVSSEDTLRLEDLEIEVSGASGIELALMADKLYVRTSGASGAVLEGSCKELGIKVSGASKTDAQSLKADYCDVECSGASKISVWCGKEIVLDCSGASKIDIYGPGVIAKQSVSGASSISKK</sequence>
<dbReference type="Proteomes" id="UP000823772">
    <property type="component" value="Unassembled WGS sequence"/>
</dbReference>
<evidence type="ECO:0000313" key="3">
    <source>
        <dbReference type="Proteomes" id="UP000823772"/>
    </source>
</evidence>
<evidence type="ECO:0000259" key="1">
    <source>
        <dbReference type="Pfam" id="PF10988"/>
    </source>
</evidence>
<organism evidence="2 3">
    <name type="scientific">Candidatus Merdivivens faecigallinarum</name>
    <dbReference type="NCBI Taxonomy" id="2840871"/>
    <lineage>
        <taxon>Bacteria</taxon>
        <taxon>Pseudomonadati</taxon>
        <taxon>Bacteroidota</taxon>
        <taxon>Bacteroidia</taxon>
        <taxon>Bacteroidales</taxon>
        <taxon>Muribaculaceae</taxon>
        <taxon>Muribaculaceae incertae sedis</taxon>
        <taxon>Candidatus Merdivivens</taxon>
    </lineage>
</organism>
<protein>
    <submittedName>
        <fullName evidence="2">DUF2807 domain-containing protein</fullName>
    </submittedName>
</protein>
<feature type="domain" description="Putative auto-transporter adhesin head GIN" evidence="1">
    <location>
        <begin position="61"/>
        <end position="245"/>
    </location>
</feature>
<accession>A0A9D9J0Y7</accession>
<reference evidence="2" key="2">
    <citation type="journal article" date="2021" name="PeerJ">
        <title>Extensive microbial diversity within the chicken gut microbiome revealed by metagenomics and culture.</title>
        <authorList>
            <person name="Gilroy R."/>
            <person name="Ravi A."/>
            <person name="Getino M."/>
            <person name="Pursley I."/>
            <person name="Horton D.L."/>
            <person name="Alikhan N.F."/>
            <person name="Baker D."/>
            <person name="Gharbi K."/>
            <person name="Hall N."/>
            <person name="Watson M."/>
            <person name="Adriaenssens E.M."/>
            <person name="Foster-Nyarko E."/>
            <person name="Jarju S."/>
            <person name="Secka A."/>
            <person name="Antonio M."/>
            <person name="Oren A."/>
            <person name="Chaudhuri R.R."/>
            <person name="La Ragione R."/>
            <person name="Hildebrand F."/>
            <person name="Pallen M.J."/>
        </authorList>
    </citation>
    <scope>NUCLEOTIDE SEQUENCE</scope>
    <source>
        <strain evidence="2">B3-2255</strain>
    </source>
</reference>
<dbReference type="AlphaFoldDB" id="A0A9D9J0Y7"/>
<dbReference type="PROSITE" id="PS51257">
    <property type="entry name" value="PROKAR_LIPOPROTEIN"/>
    <property type="match status" value="1"/>
</dbReference>